<dbReference type="PANTHER" id="PTHR43730">
    <property type="entry name" value="BETA-MANNOSIDASE"/>
    <property type="match status" value="1"/>
</dbReference>
<evidence type="ECO:0000256" key="2">
    <source>
        <dbReference type="ARBA" id="ARBA00003150"/>
    </source>
</evidence>
<keyword evidence="9" id="KW-0964">Secreted</keyword>
<dbReference type="InterPro" id="IPR041447">
    <property type="entry name" value="Mannosidase_ig"/>
</dbReference>
<dbReference type="InterPro" id="IPR008979">
    <property type="entry name" value="Galactose-bd-like_sf"/>
</dbReference>
<dbReference type="RefSeq" id="WP_204501993.1">
    <property type="nucleotide sequence ID" value="NZ_JAFBDR010000031.1"/>
</dbReference>
<dbReference type="GO" id="GO:0004567">
    <property type="term" value="F:beta-mannosidase activity"/>
    <property type="evidence" value="ECO:0007669"/>
    <property type="project" value="UniProtKB-EC"/>
</dbReference>
<name>A0ABS2N5D8_9BACI</name>
<evidence type="ECO:0000256" key="16">
    <source>
        <dbReference type="ARBA" id="ARBA00038429"/>
    </source>
</evidence>
<evidence type="ECO:0000256" key="15">
    <source>
        <dbReference type="ARBA" id="ARBA00032581"/>
    </source>
</evidence>
<evidence type="ECO:0000259" key="22">
    <source>
        <dbReference type="Pfam" id="PF17786"/>
    </source>
</evidence>
<dbReference type="SUPFAM" id="SSF51445">
    <property type="entry name" value="(Trans)glycosidases"/>
    <property type="match status" value="1"/>
</dbReference>
<accession>A0ABS2N5D8</accession>
<comment type="function">
    <text evidence="2">Exoglycosidase that cleaves the single beta-linked mannose residue from the non-reducing end of all N-linked glycoprotein oligosaccharides.</text>
</comment>
<dbReference type="EMBL" id="JAFBDR010000031">
    <property type="protein sequence ID" value="MBM7573342.1"/>
    <property type="molecule type" value="Genomic_DNA"/>
</dbReference>
<feature type="domain" description="Beta-mannosidase Ig-fold" evidence="21">
    <location>
        <begin position="771"/>
        <end position="850"/>
    </location>
</feature>
<evidence type="ECO:0000259" key="23">
    <source>
        <dbReference type="Pfam" id="PF22666"/>
    </source>
</evidence>
<evidence type="ECO:0000256" key="18">
    <source>
        <dbReference type="ARBA" id="ARBA00041614"/>
    </source>
</evidence>
<evidence type="ECO:0000256" key="14">
    <source>
        <dbReference type="ARBA" id="ARBA00023295"/>
    </source>
</evidence>
<dbReference type="InterPro" id="IPR054593">
    <property type="entry name" value="Beta-mannosidase-like_N2"/>
</dbReference>
<dbReference type="Pfam" id="PF22666">
    <property type="entry name" value="Glyco_hydro_2_N2"/>
    <property type="match status" value="1"/>
</dbReference>
<evidence type="ECO:0000256" key="3">
    <source>
        <dbReference type="ARBA" id="ARBA00004613"/>
    </source>
</evidence>
<evidence type="ECO:0000256" key="6">
    <source>
        <dbReference type="ARBA" id="ARBA00011738"/>
    </source>
</evidence>
<protein>
    <recommendedName>
        <fullName evidence="8">Beta-mannosidase</fullName>
        <ecNumber evidence="7">3.2.1.25</ecNumber>
    </recommendedName>
    <alternativeName>
        <fullName evidence="17">Beta-mannosidase B</fullName>
    </alternativeName>
    <alternativeName>
        <fullName evidence="15">Lysosomal beta A mannosidase</fullName>
    </alternativeName>
    <alternativeName>
        <fullName evidence="18">Mannanase B</fullName>
    </alternativeName>
</protein>
<dbReference type="Pfam" id="PF00703">
    <property type="entry name" value="Glyco_hydro_2"/>
    <property type="match status" value="1"/>
</dbReference>
<evidence type="ECO:0000256" key="9">
    <source>
        <dbReference type="ARBA" id="ARBA00022525"/>
    </source>
</evidence>
<keyword evidence="13" id="KW-0325">Glycoprotein</keyword>
<evidence type="ECO:0000259" key="21">
    <source>
        <dbReference type="Pfam" id="PF17753"/>
    </source>
</evidence>
<dbReference type="Proteomes" id="UP001296943">
    <property type="component" value="Unassembled WGS sequence"/>
</dbReference>
<dbReference type="Gene3D" id="2.60.40.10">
    <property type="entry name" value="Immunoglobulins"/>
    <property type="match status" value="3"/>
</dbReference>
<keyword evidence="11 24" id="KW-0378">Hydrolase</keyword>
<dbReference type="SUPFAM" id="SSF49303">
    <property type="entry name" value="beta-Galactosidase/glucuronidase domain"/>
    <property type="match status" value="3"/>
</dbReference>
<dbReference type="Gene3D" id="2.60.120.260">
    <property type="entry name" value="Galactose-binding domain-like"/>
    <property type="match status" value="1"/>
</dbReference>
<dbReference type="Pfam" id="PF02836">
    <property type="entry name" value="Glyco_hydro_2_C"/>
    <property type="match status" value="1"/>
</dbReference>
<dbReference type="EC" id="3.2.1.25" evidence="7"/>
<evidence type="ECO:0000259" key="20">
    <source>
        <dbReference type="Pfam" id="PF02836"/>
    </source>
</evidence>
<evidence type="ECO:0000259" key="19">
    <source>
        <dbReference type="Pfam" id="PF00703"/>
    </source>
</evidence>
<evidence type="ECO:0000256" key="10">
    <source>
        <dbReference type="ARBA" id="ARBA00022729"/>
    </source>
</evidence>
<evidence type="ECO:0000256" key="8">
    <source>
        <dbReference type="ARBA" id="ARBA00015707"/>
    </source>
</evidence>
<feature type="domain" description="Mannosidase Ig/CBM-like" evidence="22">
    <location>
        <begin position="680"/>
        <end position="768"/>
    </location>
</feature>
<sequence length="855" mass="99402">MNEQLGRASEQTELLTLSRDWKFRQKGDREWLPAKVPGCVHTDLLANHKIDDPFDGINELELQWIDKQDWEYEITFDLPKKMLDYSHLELVFDGLDTYASVFLNDVPIIEANNMFRVWKKDVNSLLKHEENRLKVYFHSPVNEDIGKLEEHGFGLPATNDHSEDGGIGDKKISVFARKAPYHYGWDWGPRFVTSGIWKDVKIKGWSECQITDLYIQHKNITQSLAELTAKLEVESDNSWEGQLVISTDGMQLEKNVQLVPGKNEVEVDFEMENPKLWWSRGLGDQHFYEFTATVVKQGIVVGERITRTGLRSIELVRKNDSYGSTFYLELNGVPVFAKGANHIPNDSFVTEVSYDRYNHEILSAVESNMNMLRVWGGGIYEYDTFYDLCDEYGIMVWQDFMFACSMYPGDASFLQNVKIEAEENIKRLRNHPSVVLWCGNNEIDGAWSNYVESAGWGWKQHYSKEQREQIWQAYEAVFHQILPDAVEKLAPMEPYWPSSPMSDWTRDEEQHASLKTGKGDIHYWEVWHGKEPFEAYQSNVGRFMSEYGFQSFPELKTVKTYAKKEDLELESEVMLHHQKHDEGNQLIKVYMDKYCPTPKDFPSFLYMSQVLQGEGIKTAIEAHRRHMPYCMGSLYWQMNDCWPVASWSSMDYYGRWKALHYYVKRSFKDVLLSIEEKEKELNLYVVSDKRQLFDGELQVKLLNFEGRTLLEQTVSTEVEANSSKVVMTVNKKEWLKGFDPDKVVIVSFLTKGKEVIDIKEHYFVPSKHLKLTKPEIKISEVKESDGRSFVLSADVLAKQVRLSSETEGFFTDNYFDLIPGIPKPVRFITRESSEHSITKSENVDVCSMFDFIEES</sequence>
<dbReference type="InterPro" id="IPR013783">
    <property type="entry name" value="Ig-like_fold"/>
</dbReference>
<comment type="similarity">
    <text evidence="16">Belongs to the glycosyl hydrolase 2 family. Beta-mannosidase B subfamily.</text>
</comment>
<comment type="caution">
    <text evidence="24">The sequence shown here is derived from an EMBL/GenBank/DDBJ whole genome shotgun (WGS) entry which is preliminary data.</text>
</comment>
<dbReference type="SUPFAM" id="SSF49785">
    <property type="entry name" value="Galactose-binding domain-like"/>
    <property type="match status" value="1"/>
</dbReference>
<keyword evidence="12" id="KW-1015">Disulfide bond</keyword>
<dbReference type="PANTHER" id="PTHR43730:SF1">
    <property type="entry name" value="BETA-MANNOSIDASE"/>
    <property type="match status" value="1"/>
</dbReference>
<comment type="subcellular location">
    <subcellularLocation>
        <location evidence="3">Secreted</location>
    </subcellularLocation>
</comment>
<evidence type="ECO:0000256" key="12">
    <source>
        <dbReference type="ARBA" id="ARBA00023157"/>
    </source>
</evidence>
<feature type="domain" description="Beta-mannosidase-like galactose-binding" evidence="23">
    <location>
        <begin position="21"/>
        <end position="198"/>
    </location>
</feature>
<comment type="subunit">
    <text evidence="5">Monomer.</text>
</comment>
<dbReference type="Pfam" id="PF17753">
    <property type="entry name" value="Ig_mannosidase"/>
    <property type="match status" value="1"/>
</dbReference>
<keyword evidence="14 24" id="KW-0326">Glycosidase</keyword>
<evidence type="ECO:0000256" key="13">
    <source>
        <dbReference type="ARBA" id="ARBA00023180"/>
    </source>
</evidence>
<dbReference type="InterPro" id="IPR041625">
    <property type="entry name" value="Beta-mannosidase_Ig"/>
</dbReference>
<evidence type="ECO:0000313" key="25">
    <source>
        <dbReference type="Proteomes" id="UP001296943"/>
    </source>
</evidence>
<comment type="catalytic activity">
    <reaction evidence="1">
        <text>Hydrolysis of terminal, non-reducing beta-D-mannose residues in beta-D-mannosides.</text>
        <dbReference type="EC" id="3.2.1.25"/>
    </reaction>
</comment>
<evidence type="ECO:0000313" key="24">
    <source>
        <dbReference type="EMBL" id="MBM7573342.1"/>
    </source>
</evidence>
<dbReference type="InterPro" id="IPR006102">
    <property type="entry name" value="Ig-like_GH2"/>
</dbReference>
<reference evidence="24 25" key="1">
    <citation type="submission" date="2021-01" db="EMBL/GenBank/DDBJ databases">
        <title>Genomic Encyclopedia of Type Strains, Phase IV (KMG-IV): sequencing the most valuable type-strain genomes for metagenomic binning, comparative biology and taxonomic classification.</title>
        <authorList>
            <person name="Goeker M."/>
        </authorList>
    </citation>
    <scope>NUCLEOTIDE SEQUENCE [LARGE SCALE GENOMIC DNA]</scope>
    <source>
        <strain evidence="24 25">DSM 23711</strain>
    </source>
</reference>
<dbReference type="InterPro" id="IPR050887">
    <property type="entry name" value="Beta-mannosidase_GH2"/>
</dbReference>
<dbReference type="InterPro" id="IPR036156">
    <property type="entry name" value="Beta-gal/glucu_dom_sf"/>
</dbReference>
<proteinExistence type="inferred from homology"/>
<dbReference type="InterPro" id="IPR017853">
    <property type="entry name" value="GH"/>
</dbReference>
<feature type="domain" description="Glycoside hydrolase family 2 catalytic" evidence="20">
    <location>
        <begin position="330"/>
        <end position="443"/>
    </location>
</feature>
<evidence type="ECO:0000256" key="5">
    <source>
        <dbReference type="ARBA" id="ARBA00011245"/>
    </source>
</evidence>
<organism evidence="24 25">
    <name type="scientific">Aquibacillus albus</name>
    <dbReference type="NCBI Taxonomy" id="1168171"/>
    <lineage>
        <taxon>Bacteria</taxon>
        <taxon>Bacillati</taxon>
        <taxon>Bacillota</taxon>
        <taxon>Bacilli</taxon>
        <taxon>Bacillales</taxon>
        <taxon>Bacillaceae</taxon>
        <taxon>Aquibacillus</taxon>
    </lineage>
</organism>
<keyword evidence="10" id="KW-0732">Signal</keyword>
<evidence type="ECO:0000256" key="7">
    <source>
        <dbReference type="ARBA" id="ARBA00012754"/>
    </source>
</evidence>
<dbReference type="Pfam" id="PF17786">
    <property type="entry name" value="Mannosidase_ig"/>
    <property type="match status" value="1"/>
</dbReference>
<keyword evidence="25" id="KW-1185">Reference proteome</keyword>
<dbReference type="InterPro" id="IPR006103">
    <property type="entry name" value="Glyco_hydro_2_cat"/>
</dbReference>
<gene>
    <name evidence="24" type="ORF">JOC48_003904</name>
</gene>
<evidence type="ECO:0000256" key="1">
    <source>
        <dbReference type="ARBA" id="ARBA00000829"/>
    </source>
</evidence>
<comment type="subunit">
    <text evidence="6">Homodimer.</text>
</comment>
<evidence type="ECO:0000256" key="11">
    <source>
        <dbReference type="ARBA" id="ARBA00022801"/>
    </source>
</evidence>
<dbReference type="Gene3D" id="3.20.20.80">
    <property type="entry name" value="Glycosidases"/>
    <property type="match status" value="1"/>
</dbReference>
<evidence type="ECO:0000256" key="4">
    <source>
        <dbReference type="ARBA" id="ARBA00004740"/>
    </source>
</evidence>
<evidence type="ECO:0000256" key="17">
    <source>
        <dbReference type="ARBA" id="ARBA00041069"/>
    </source>
</evidence>
<feature type="domain" description="Glycoside hydrolase family 2 immunoglobulin-like beta-sandwich" evidence="19">
    <location>
        <begin position="210"/>
        <end position="311"/>
    </location>
</feature>
<comment type="pathway">
    <text evidence="4">Glycan metabolism; N-glycan degradation.</text>
</comment>